<gene>
    <name evidence="1" type="ORF">Tam10B_0780</name>
</gene>
<dbReference type="AlphaFoldDB" id="A0A229VYX6"/>
<name>A0A229VYX6_9BIFI</name>
<comment type="caution">
    <text evidence="1">The sequence shown here is derived from an EMBL/GenBank/DDBJ whole genome shotgun (WGS) entry which is preliminary data.</text>
</comment>
<proteinExistence type="predicted"/>
<sequence length="41" mass="4414">MIKMNSMMRGMALYGAAKMASTMGAGSKEMNDTIIDIAKSR</sequence>
<protein>
    <submittedName>
        <fullName evidence="1">Uncharacterized protein</fullName>
    </submittedName>
</protein>
<reference evidence="1 2" key="1">
    <citation type="submission" date="2017-05" db="EMBL/GenBank/DDBJ databases">
        <title>Bifidobacterium vansinderenii sp. nov.</title>
        <authorList>
            <person name="Lugli G.A."/>
            <person name="Duranti S."/>
            <person name="Mangifesta M."/>
        </authorList>
    </citation>
    <scope>NUCLEOTIDE SEQUENCE [LARGE SCALE GENOMIC DNA]</scope>
    <source>
        <strain evidence="1 2">Tam10B</strain>
    </source>
</reference>
<dbReference type="RefSeq" id="WP_269843566.1">
    <property type="nucleotide sequence ID" value="NZ_NEWD01000007.1"/>
</dbReference>
<organism evidence="1 2">
    <name type="scientific">Bifidobacterium vansinderenii</name>
    <dbReference type="NCBI Taxonomy" id="1984871"/>
    <lineage>
        <taxon>Bacteria</taxon>
        <taxon>Bacillati</taxon>
        <taxon>Actinomycetota</taxon>
        <taxon>Actinomycetes</taxon>
        <taxon>Bifidobacteriales</taxon>
        <taxon>Bifidobacteriaceae</taxon>
        <taxon>Bifidobacterium</taxon>
    </lineage>
</organism>
<evidence type="ECO:0000313" key="2">
    <source>
        <dbReference type="Proteomes" id="UP000215433"/>
    </source>
</evidence>
<accession>A0A229VYX6</accession>
<dbReference type="EMBL" id="NEWD01000007">
    <property type="protein sequence ID" value="OXN00824.1"/>
    <property type="molecule type" value="Genomic_DNA"/>
</dbReference>
<dbReference type="Proteomes" id="UP000215433">
    <property type="component" value="Unassembled WGS sequence"/>
</dbReference>
<evidence type="ECO:0000313" key="1">
    <source>
        <dbReference type="EMBL" id="OXN00824.1"/>
    </source>
</evidence>
<keyword evidence="2" id="KW-1185">Reference proteome</keyword>